<dbReference type="Proteomes" id="UP000195772">
    <property type="component" value="Unassembled WGS sequence"/>
</dbReference>
<dbReference type="RefSeq" id="WP_046518028.1">
    <property type="nucleotide sequence ID" value="NZ_AP031440.1"/>
</dbReference>
<comment type="similarity">
    <text evidence="2">Belongs to the SusD family.</text>
</comment>
<dbReference type="Pfam" id="PF14322">
    <property type="entry name" value="SusD-like_3"/>
    <property type="match status" value="1"/>
</dbReference>
<dbReference type="GO" id="GO:0009279">
    <property type="term" value="C:cell outer membrane"/>
    <property type="evidence" value="ECO:0007669"/>
    <property type="project" value="UniProtKB-SubCell"/>
</dbReference>
<proteinExistence type="inferred from homology"/>
<evidence type="ECO:0000256" key="2">
    <source>
        <dbReference type="ARBA" id="ARBA00006275"/>
    </source>
</evidence>
<evidence type="ECO:0000313" key="10">
    <source>
        <dbReference type="Proteomes" id="UP000195772"/>
    </source>
</evidence>
<dbReference type="AlphaFoldDB" id="A0A1Y3QZE3"/>
<dbReference type="EMBL" id="NFHB01000002">
    <property type="protein sequence ID" value="OUN04435.1"/>
    <property type="molecule type" value="Genomic_DNA"/>
</dbReference>
<dbReference type="SUPFAM" id="SSF48452">
    <property type="entry name" value="TPR-like"/>
    <property type="match status" value="1"/>
</dbReference>
<evidence type="ECO:0000256" key="4">
    <source>
        <dbReference type="ARBA" id="ARBA00023136"/>
    </source>
</evidence>
<keyword evidence="4" id="KW-0472">Membrane</keyword>
<evidence type="ECO:0000256" key="5">
    <source>
        <dbReference type="ARBA" id="ARBA00023237"/>
    </source>
</evidence>
<organism evidence="9 10">
    <name type="scientific">Alistipes onderdonkii</name>
    <dbReference type="NCBI Taxonomy" id="328813"/>
    <lineage>
        <taxon>Bacteria</taxon>
        <taxon>Pseudomonadati</taxon>
        <taxon>Bacteroidota</taxon>
        <taxon>Bacteroidia</taxon>
        <taxon>Bacteroidales</taxon>
        <taxon>Rikenellaceae</taxon>
        <taxon>Alistipes</taxon>
    </lineage>
</organism>
<evidence type="ECO:0000256" key="6">
    <source>
        <dbReference type="SAM" id="SignalP"/>
    </source>
</evidence>
<keyword evidence="5" id="KW-0998">Cell outer membrane</keyword>
<gene>
    <name evidence="9" type="ORF">B5G41_03755</name>
</gene>
<dbReference type="PROSITE" id="PS51257">
    <property type="entry name" value="PROKAR_LIPOPROTEIN"/>
    <property type="match status" value="1"/>
</dbReference>
<evidence type="ECO:0000259" key="8">
    <source>
        <dbReference type="Pfam" id="PF14322"/>
    </source>
</evidence>
<dbReference type="InterPro" id="IPR033985">
    <property type="entry name" value="SusD-like_N"/>
</dbReference>
<protein>
    <submittedName>
        <fullName evidence="9">RagB/SusD family nutrient uptake outer membrane protein</fullName>
    </submittedName>
</protein>
<evidence type="ECO:0000256" key="1">
    <source>
        <dbReference type="ARBA" id="ARBA00004442"/>
    </source>
</evidence>
<accession>A0A1Y3QZE3</accession>
<name>A0A1Y3QZE3_9BACT</name>
<feature type="chain" id="PRO_5011005603" evidence="6">
    <location>
        <begin position="23"/>
        <end position="489"/>
    </location>
</feature>
<comment type="caution">
    <text evidence="9">The sequence shown here is derived from an EMBL/GenBank/DDBJ whole genome shotgun (WGS) entry which is preliminary data.</text>
</comment>
<evidence type="ECO:0000313" key="9">
    <source>
        <dbReference type="EMBL" id="OUN04435.1"/>
    </source>
</evidence>
<dbReference type="InterPro" id="IPR011990">
    <property type="entry name" value="TPR-like_helical_dom_sf"/>
</dbReference>
<dbReference type="Pfam" id="PF07980">
    <property type="entry name" value="SusD_RagB"/>
    <property type="match status" value="1"/>
</dbReference>
<dbReference type="OrthoDB" id="1100079at2"/>
<dbReference type="Gene3D" id="1.25.40.390">
    <property type="match status" value="1"/>
</dbReference>
<keyword evidence="3 6" id="KW-0732">Signal</keyword>
<feature type="domain" description="RagB/SusD" evidence="7">
    <location>
        <begin position="312"/>
        <end position="449"/>
    </location>
</feature>
<evidence type="ECO:0000256" key="3">
    <source>
        <dbReference type="ARBA" id="ARBA00022729"/>
    </source>
</evidence>
<feature type="signal peptide" evidence="6">
    <location>
        <begin position="1"/>
        <end position="22"/>
    </location>
</feature>
<feature type="domain" description="SusD-like N-terminal" evidence="8">
    <location>
        <begin position="105"/>
        <end position="238"/>
    </location>
</feature>
<reference evidence="10" key="1">
    <citation type="submission" date="2017-04" db="EMBL/GenBank/DDBJ databases">
        <title>Function of individual gut microbiota members based on whole genome sequencing of pure cultures obtained from chicken caecum.</title>
        <authorList>
            <person name="Medvecky M."/>
            <person name="Cejkova D."/>
            <person name="Polansky O."/>
            <person name="Karasova D."/>
            <person name="Kubasova T."/>
            <person name="Cizek A."/>
            <person name="Rychlik I."/>
        </authorList>
    </citation>
    <scope>NUCLEOTIDE SEQUENCE [LARGE SCALE GENOMIC DNA]</scope>
    <source>
        <strain evidence="10">An90</strain>
    </source>
</reference>
<comment type="subcellular location">
    <subcellularLocation>
        <location evidence="1">Cell outer membrane</location>
    </subcellularLocation>
</comment>
<evidence type="ECO:0000259" key="7">
    <source>
        <dbReference type="Pfam" id="PF07980"/>
    </source>
</evidence>
<sequence length="489" mass="54285">MKNIVYYIAIATVLLFASCASELDTEPSGSQVSDEQLSELIKENADLVLAPMMQGAVNYMHTGNRLAGTNDRGFMVWNLGMDLQGNDMVLTKLTNWFADEYMFESIRAQTNAYTADRWFCYYKIVYQSNQILDLIPDDASGKALIYKAQALTYRAMAYYYLMCVYQDDYMHGGKDKAGVPLYLTVEGAKGRTPSTEVYSTITTDLQNAIALFEQEGYDPMSSTADIDQTVANMVLARVALTTGDYTTAANAAGAVISAGYSLMNEEQYTTSGFQSTSLPETIWGYTWAASTSLGNRSFASFMSITAVDNANNKGIYMAIDDQLYNQIAATDYRKKNFNATETTVGEFTYPAYSNVKFNTPTYEADEIYMRLSEAYLLKAEAEARGGNSSAAQQTLYDLVSKRDSGYAKSSNTGEALLKEIFLQSRIELWGEGHEFFTNKRFNVGVDRTASSNHTHKLVKAAGKEFTYQIPLSIELNSNPYINAADQNPL</sequence>
<dbReference type="InterPro" id="IPR012944">
    <property type="entry name" value="SusD_RagB_dom"/>
</dbReference>
<dbReference type="eggNOG" id="COG1834">
    <property type="taxonomic scope" value="Bacteria"/>
</dbReference>